<gene>
    <name evidence="1" type="ORF">DES48_104127</name>
</gene>
<evidence type="ECO:0000313" key="1">
    <source>
        <dbReference type="EMBL" id="RBO99454.1"/>
    </source>
</evidence>
<dbReference type="InterPro" id="IPR019642">
    <property type="entry name" value="DUF2507"/>
</dbReference>
<dbReference type="AlphaFoldDB" id="A0A366ED80"/>
<proteinExistence type="predicted"/>
<dbReference type="Gene3D" id="3.30.1380.20">
    <property type="entry name" value="Trafficking protein particle complex subunit 3"/>
    <property type="match status" value="1"/>
</dbReference>
<dbReference type="OrthoDB" id="2965348at2"/>
<organism evidence="1 2">
    <name type="scientific">Paraliobacillus ryukyuensis</name>
    <dbReference type="NCBI Taxonomy" id="200904"/>
    <lineage>
        <taxon>Bacteria</taxon>
        <taxon>Bacillati</taxon>
        <taxon>Bacillota</taxon>
        <taxon>Bacilli</taxon>
        <taxon>Bacillales</taxon>
        <taxon>Bacillaceae</taxon>
        <taxon>Paraliobacillus</taxon>
    </lineage>
</organism>
<accession>A0A366ED80</accession>
<dbReference type="EMBL" id="QNRI01000004">
    <property type="protein sequence ID" value="RBO99454.1"/>
    <property type="molecule type" value="Genomic_DNA"/>
</dbReference>
<sequence>MHSNLQKIEEITENLQTNGCGYDLLRYVCLPDLLGKDATTILYVLGKNIARQLTWENYDQVKAFFYKTGWGELTEGKEKRGEHEFTLTGSAITQRMKRNLDTDYRLEAGILAEAMQQIKGIDCECREEIKPRKNCVEFKVIYIK</sequence>
<protein>
    <submittedName>
        <fullName evidence="1">Uncharacterized protein DUF2507</fullName>
    </submittedName>
</protein>
<dbReference type="InterPro" id="IPR024096">
    <property type="entry name" value="NO_sig/Golgi_transp_ligand-bd"/>
</dbReference>
<name>A0A366ED80_9BACI</name>
<evidence type="ECO:0000313" key="2">
    <source>
        <dbReference type="Proteomes" id="UP000252254"/>
    </source>
</evidence>
<reference evidence="1 2" key="1">
    <citation type="submission" date="2018-06" db="EMBL/GenBank/DDBJ databases">
        <title>Genomic Encyclopedia of Type Strains, Phase IV (KMG-IV): sequencing the most valuable type-strain genomes for metagenomic binning, comparative biology and taxonomic classification.</title>
        <authorList>
            <person name="Goeker M."/>
        </authorList>
    </citation>
    <scope>NUCLEOTIDE SEQUENCE [LARGE SCALE GENOMIC DNA]</scope>
    <source>
        <strain evidence="1 2">DSM 15140</strain>
    </source>
</reference>
<dbReference type="Pfam" id="PF10702">
    <property type="entry name" value="DUF2507"/>
    <property type="match status" value="1"/>
</dbReference>
<dbReference type="RefSeq" id="WP_079708323.1">
    <property type="nucleotide sequence ID" value="NZ_BAABQN010000003.1"/>
</dbReference>
<dbReference type="Proteomes" id="UP000252254">
    <property type="component" value="Unassembled WGS sequence"/>
</dbReference>
<comment type="caution">
    <text evidence="1">The sequence shown here is derived from an EMBL/GenBank/DDBJ whole genome shotgun (WGS) entry which is preliminary data.</text>
</comment>
<dbReference type="STRING" id="200904.GCA_900168775_02314"/>
<dbReference type="SUPFAM" id="SSF111126">
    <property type="entry name" value="Ligand-binding domain in the NO signalling and Golgi transport"/>
    <property type="match status" value="1"/>
</dbReference>
<keyword evidence="2" id="KW-1185">Reference proteome</keyword>